<dbReference type="InterPro" id="IPR005183">
    <property type="entry name" value="DUF305_CopM-like"/>
</dbReference>
<comment type="caution">
    <text evidence="3">The sequence shown here is derived from an EMBL/GenBank/DDBJ whole genome shotgun (WGS) entry which is preliminary data.</text>
</comment>
<protein>
    <submittedName>
        <fullName evidence="3">DUF305 domain-containing protein</fullName>
    </submittedName>
</protein>
<organism evidence="3 4">
    <name type="scientific">Cryobacterium psychrophilum</name>
    <dbReference type="NCBI Taxonomy" id="41988"/>
    <lineage>
        <taxon>Bacteria</taxon>
        <taxon>Bacillati</taxon>
        <taxon>Actinomycetota</taxon>
        <taxon>Actinomycetes</taxon>
        <taxon>Micrococcales</taxon>
        <taxon>Microbacteriaceae</taxon>
        <taxon>Cryobacterium</taxon>
    </lineage>
</organism>
<dbReference type="InterPro" id="IPR012347">
    <property type="entry name" value="Ferritin-like"/>
</dbReference>
<reference evidence="3 4" key="1">
    <citation type="submission" date="2019-03" db="EMBL/GenBank/DDBJ databases">
        <title>Genomics of glacier-inhabiting Cryobacterium strains.</title>
        <authorList>
            <person name="Liu Q."/>
            <person name="Xin Y.-H."/>
        </authorList>
    </citation>
    <scope>NUCLEOTIDE SEQUENCE [LARGE SCALE GENOMIC DNA]</scope>
    <source>
        <strain evidence="3 4">CGMCC 1.4292</strain>
    </source>
</reference>
<accession>A0A4Y8KUM9</accession>
<proteinExistence type="predicted"/>
<dbReference type="PANTHER" id="PTHR36933">
    <property type="entry name" value="SLL0788 PROTEIN"/>
    <property type="match status" value="1"/>
</dbReference>
<dbReference type="EMBL" id="SOHQ01000022">
    <property type="protein sequence ID" value="TFD79535.1"/>
    <property type="molecule type" value="Genomic_DNA"/>
</dbReference>
<dbReference type="AlphaFoldDB" id="A0A4Y8KUM9"/>
<gene>
    <name evidence="3" type="ORF">E3T53_07460</name>
</gene>
<evidence type="ECO:0000256" key="1">
    <source>
        <dbReference type="SAM" id="Phobius"/>
    </source>
</evidence>
<feature type="transmembrane region" description="Helical" evidence="1">
    <location>
        <begin position="29"/>
        <end position="49"/>
    </location>
</feature>
<dbReference type="PANTHER" id="PTHR36933:SF1">
    <property type="entry name" value="SLL0788 PROTEIN"/>
    <property type="match status" value="1"/>
</dbReference>
<evidence type="ECO:0000259" key="2">
    <source>
        <dbReference type="Pfam" id="PF03713"/>
    </source>
</evidence>
<keyword evidence="1" id="KW-0472">Membrane</keyword>
<dbReference type="Gene3D" id="1.20.1260.10">
    <property type="match status" value="1"/>
</dbReference>
<evidence type="ECO:0000313" key="3">
    <source>
        <dbReference type="EMBL" id="TFD79535.1"/>
    </source>
</evidence>
<dbReference type="Proteomes" id="UP000298218">
    <property type="component" value="Unassembled WGS sequence"/>
</dbReference>
<name>A0A4Y8KUM9_9MICO</name>
<keyword evidence="1" id="KW-0812">Transmembrane</keyword>
<keyword evidence="1" id="KW-1133">Transmembrane helix</keyword>
<sequence>MLRRGRRPRQGFLGVEGEAESPRRRGRTAVLVAVILTAVIVGVSAFSVGRLSTLADPMPVSTSAEAGFARDMQVHHDQGVQLGLLIRDRSIDEAVRLLGYDIVTTQGQQSGQMFGWLSVWGLSQAPPEASMTWMTLPGSTDGTHDNAGAHQPGDPMPGLATDAQMASLTAASGVEADRIFLTLMIAHHEGAIDMAEAVLDRTGNSVVRSFATAVVASQQSEIKLMTEMLAARA</sequence>
<evidence type="ECO:0000313" key="4">
    <source>
        <dbReference type="Proteomes" id="UP000298218"/>
    </source>
</evidence>
<keyword evidence="4" id="KW-1185">Reference proteome</keyword>
<dbReference type="Pfam" id="PF03713">
    <property type="entry name" value="DUF305"/>
    <property type="match status" value="1"/>
</dbReference>
<dbReference type="OrthoDB" id="26872at2"/>
<feature type="domain" description="DUF305" evidence="2">
    <location>
        <begin position="65"/>
        <end position="229"/>
    </location>
</feature>